<dbReference type="AlphaFoldDB" id="A0A4C1SZ72"/>
<name>A0A4C1SZ72_EUMVA</name>
<proteinExistence type="predicted"/>
<evidence type="ECO:0000313" key="1">
    <source>
        <dbReference type="EMBL" id="GBP07553.1"/>
    </source>
</evidence>
<reference evidence="1 2" key="1">
    <citation type="journal article" date="2019" name="Commun. Biol.">
        <title>The bagworm genome reveals a unique fibroin gene that provides high tensile strength.</title>
        <authorList>
            <person name="Kono N."/>
            <person name="Nakamura H."/>
            <person name="Ohtoshi R."/>
            <person name="Tomita M."/>
            <person name="Numata K."/>
            <person name="Arakawa K."/>
        </authorList>
    </citation>
    <scope>NUCLEOTIDE SEQUENCE [LARGE SCALE GENOMIC DNA]</scope>
</reference>
<keyword evidence="2" id="KW-1185">Reference proteome</keyword>
<organism evidence="1 2">
    <name type="scientific">Eumeta variegata</name>
    <name type="common">Bagworm moth</name>
    <name type="synonym">Eumeta japonica</name>
    <dbReference type="NCBI Taxonomy" id="151549"/>
    <lineage>
        <taxon>Eukaryota</taxon>
        <taxon>Metazoa</taxon>
        <taxon>Ecdysozoa</taxon>
        <taxon>Arthropoda</taxon>
        <taxon>Hexapoda</taxon>
        <taxon>Insecta</taxon>
        <taxon>Pterygota</taxon>
        <taxon>Neoptera</taxon>
        <taxon>Endopterygota</taxon>
        <taxon>Lepidoptera</taxon>
        <taxon>Glossata</taxon>
        <taxon>Ditrysia</taxon>
        <taxon>Tineoidea</taxon>
        <taxon>Psychidae</taxon>
        <taxon>Oiketicinae</taxon>
        <taxon>Eumeta</taxon>
    </lineage>
</organism>
<dbReference type="OrthoDB" id="6492514at2759"/>
<accession>A0A4C1SZ72</accession>
<dbReference type="Proteomes" id="UP000299102">
    <property type="component" value="Unassembled WGS sequence"/>
</dbReference>
<protein>
    <submittedName>
        <fullName evidence="1">Uncharacterized protein</fullName>
    </submittedName>
</protein>
<evidence type="ECO:0000313" key="2">
    <source>
        <dbReference type="Proteomes" id="UP000299102"/>
    </source>
</evidence>
<dbReference type="EMBL" id="BGZK01000026">
    <property type="protein sequence ID" value="GBP07553.1"/>
    <property type="molecule type" value="Genomic_DNA"/>
</dbReference>
<gene>
    <name evidence="1" type="ORF">EVAR_4887_1</name>
</gene>
<comment type="caution">
    <text evidence="1">The sequence shown here is derived from an EMBL/GenBank/DDBJ whole genome shotgun (WGS) entry which is preliminary data.</text>
</comment>
<sequence>MPFGKIEPFDIASKKWTTHISRVKEYIALNSIKEELHVATLTTAVGAAPYDVAVDLCALTPPETTTFEELGDIVKKHLEPQRSDIAERCRAGVSGSSGVDVAQPGAGGASAMAVHSTDRGYKGSGEGVAPALHRVPSTRLRDGDTAPRTLLVRRQHSPDKCSYRNFNSDW</sequence>